<organism evidence="1 2">
    <name type="scientific">Deinococcus yavapaiensis KR-236</name>
    <dbReference type="NCBI Taxonomy" id="694435"/>
    <lineage>
        <taxon>Bacteria</taxon>
        <taxon>Thermotogati</taxon>
        <taxon>Deinococcota</taxon>
        <taxon>Deinococci</taxon>
        <taxon>Deinococcales</taxon>
        <taxon>Deinococcaceae</taxon>
        <taxon>Deinococcus</taxon>
    </lineage>
</organism>
<name>A0A318SKN9_9DEIO</name>
<reference evidence="1 2" key="1">
    <citation type="submission" date="2018-06" db="EMBL/GenBank/DDBJ databases">
        <title>Genomic Encyclopedia of Type Strains, Phase IV (KMG-IV): sequencing the most valuable type-strain genomes for metagenomic binning, comparative biology and taxonomic classification.</title>
        <authorList>
            <person name="Goeker M."/>
        </authorList>
    </citation>
    <scope>NUCLEOTIDE SEQUENCE [LARGE SCALE GENOMIC DNA]</scope>
    <source>
        <strain evidence="1 2">DSM 18048</strain>
    </source>
</reference>
<gene>
    <name evidence="1" type="ORF">DES52_104202</name>
</gene>
<dbReference type="Proteomes" id="UP000248326">
    <property type="component" value="Unassembled WGS sequence"/>
</dbReference>
<evidence type="ECO:0000313" key="2">
    <source>
        <dbReference type="Proteomes" id="UP000248326"/>
    </source>
</evidence>
<sequence>MRWVLVVLALAIAALAYFFGLRLGYVSLTPTYMFNAQGVNNYSYRTYDANARVILTGRCETRSGVVALRLYSPSNRQVASALCTAGNTFALNLQGGGEVGYYVLNVEFDRFTGMLEIDENRAGETGGRDVELEKGSAMNALPFSLLRFVDRRRV</sequence>
<dbReference type="OrthoDB" id="70279at2"/>
<comment type="caution">
    <text evidence="1">The sequence shown here is derived from an EMBL/GenBank/DDBJ whole genome shotgun (WGS) entry which is preliminary data.</text>
</comment>
<accession>A0A318SKN9</accession>
<evidence type="ECO:0000313" key="1">
    <source>
        <dbReference type="EMBL" id="PYE54929.1"/>
    </source>
</evidence>
<dbReference type="EMBL" id="QJSX01000004">
    <property type="protein sequence ID" value="PYE54929.1"/>
    <property type="molecule type" value="Genomic_DNA"/>
</dbReference>
<protein>
    <submittedName>
        <fullName evidence="1">Uncharacterized protein</fullName>
    </submittedName>
</protein>
<dbReference type="RefSeq" id="WP_110886038.1">
    <property type="nucleotide sequence ID" value="NZ_QJSX01000004.1"/>
</dbReference>
<dbReference type="AlphaFoldDB" id="A0A318SKN9"/>
<keyword evidence="2" id="KW-1185">Reference proteome</keyword>
<proteinExistence type="predicted"/>